<keyword evidence="5" id="KW-1185">Reference proteome</keyword>
<name>A0AAV1XLD0_LUPLU</name>
<dbReference type="AlphaFoldDB" id="A0AAV1XLD0"/>
<dbReference type="GO" id="GO:0016787">
    <property type="term" value="F:hydrolase activity"/>
    <property type="evidence" value="ECO:0007669"/>
    <property type="project" value="UniProtKB-KW"/>
</dbReference>
<evidence type="ECO:0000259" key="3">
    <source>
        <dbReference type="Pfam" id="PF07859"/>
    </source>
</evidence>
<dbReference type="InterPro" id="IPR013094">
    <property type="entry name" value="AB_hydrolase_3"/>
</dbReference>
<evidence type="ECO:0000313" key="4">
    <source>
        <dbReference type="EMBL" id="CAL0322444.1"/>
    </source>
</evidence>
<gene>
    <name evidence="4" type="ORF">LLUT_LOCUS23504</name>
</gene>
<dbReference type="Pfam" id="PF07859">
    <property type="entry name" value="Abhydrolase_3"/>
    <property type="match status" value="1"/>
</dbReference>
<dbReference type="InterPro" id="IPR029058">
    <property type="entry name" value="AB_hydrolase_fold"/>
</dbReference>
<organism evidence="4 5">
    <name type="scientific">Lupinus luteus</name>
    <name type="common">European yellow lupine</name>
    <dbReference type="NCBI Taxonomy" id="3873"/>
    <lineage>
        <taxon>Eukaryota</taxon>
        <taxon>Viridiplantae</taxon>
        <taxon>Streptophyta</taxon>
        <taxon>Embryophyta</taxon>
        <taxon>Tracheophyta</taxon>
        <taxon>Spermatophyta</taxon>
        <taxon>Magnoliopsida</taxon>
        <taxon>eudicotyledons</taxon>
        <taxon>Gunneridae</taxon>
        <taxon>Pentapetalae</taxon>
        <taxon>rosids</taxon>
        <taxon>fabids</taxon>
        <taxon>Fabales</taxon>
        <taxon>Fabaceae</taxon>
        <taxon>Papilionoideae</taxon>
        <taxon>50 kb inversion clade</taxon>
        <taxon>genistoids sensu lato</taxon>
        <taxon>core genistoids</taxon>
        <taxon>Genisteae</taxon>
        <taxon>Lupinus</taxon>
    </lineage>
</organism>
<comment type="caution">
    <text evidence="4">The sequence shown here is derived from an EMBL/GenBank/DDBJ whole genome shotgun (WGS) entry which is preliminary data.</text>
</comment>
<dbReference type="InterPro" id="IPR002168">
    <property type="entry name" value="Lipase_GDXG_HIS_AS"/>
</dbReference>
<dbReference type="PROSITE" id="PS01173">
    <property type="entry name" value="LIPASE_GDXG_HIS"/>
    <property type="match status" value="1"/>
</dbReference>
<reference evidence="4 5" key="1">
    <citation type="submission" date="2024-03" db="EMBL/GenBank/DDBJ databases">
        <authorList>
            <person name="Martinez-Hernandez J."/>
        </authorList>
    </citation>
    <scope>NUCLEOTIDE SEQUENCE [LARGE SCALE GENOMIC DNA]</scope>
</reference>
<proteinExistence type="inferred from homology"/>
<dbReference type="SUPFAM" id="SSF53474">
    <property type="entry name" value="alpha/beta-Hydrolases"/>
    <property type="match status" value="1"/>
</dbReference>
<feature type="domain" description="Alpha/beta hydrolase fold-3" evidence="3">
    <location>
        <begin position="84"/>
        <end position="307"/>
    </location>
</feature>
<accession>A0AAV1XLD0</accession>
<protein>
    <recommendedName>
        <fullName evidence="3">Alpha/beta hydrolase fold-3 domain-containing protein</fullName>
    </recommendedName>
</protein>
<evidence type="ECO:0000256" key="2">
    <source>
        <dbReference type="ARBA" id="ARBA00022801"/>
    </source>
</evidence>
<dbReference type="PANTHER" id="PTHR23024">
    <property type="entry name" value="ARYLACETAMIDE DEACETYLASE"/>
    <property type="match status" value="1"/>
</dbReference>
<dbReference type="Proteomes" id="UP001497480">
    <property type="component" value="Unassembled WGS sequence"/>
</dbReference>
<comment type="similarity">
    <text evidence="1">Belongs to the 'GDXG' lipolytic enzyme family.</text>
</comment>
<sequence length="335" mass="37290">MANSNSNSTNSDQSEHIIHDFPGYIRVFSNGFVERLRGTEFVPPFIDQARGVSSKDIIIDPQHNVPARLFLPNLTTHTHKLPLLLYFHGGAFCVSSNSAAIYHNYMTDLVAKSKVLAVSVNYRLAPEHPIPAAYEDSWAALQWVASHKNNTGPEAWLNEHADFERVFLGGESSGANIVHNIAMVAGHPDLELGIEILGACLVHPYFWGSEPIGSEALTPDQNRKAMLDKLWPFVCPSMPDNDDPRVNPVAEGAPSLARLCCKRMLVCVAEKDVLRDRGWLYYNALGRSGWPGVVQIEETLGEGHAFHLYNLGCNKAQDFIKRLAEFYNRDMPPEV</sequence>
<keyword evidence="2" id="KW-0378">Hydrolase</keyword>
<dbReference type="Gene3D" id="3.40.50.1820">
    <property type="entry name" value="alpha/beta hydrolase"/>
    <property type="match status" value="1"/>
</dbReference>
<dbReference type="EMBL" id="CAXHTB010000016">
    <property type="protein sequence ID" value="CAL0322444.1"/>
    <property type="molecule type" value="Genomic_DNA"/>
</dbReference>
<dbReference type="PANTHER" id="PTHR23024:SF458">
    <property type="entry name" value="ALPHA_BETA HYDROLASE FOLD-3 DOMAIN-CONTAINING PROTEIN"/>
    <property type="match status" value="1"/>
</dbReference>
<evidence type="ECO:0000313" key="5">
    <source>
        <dbReference type="Proteomes" id="UP001497480"/>
    </source>
</evidence>
<evidence type="ECO:0000256" key="1">
    <source>
        <dbReference type="ARBA" id="ARBA00010515"/>
    </source>
</evidence>
<dbReference type="InterPro" id="IPR050466">
    <property type="entry name" value="Carboxylest/Gibb_receptor"/>
</dbReference>